<dbReference type="NCBIfam" id="TIGR00724">
    <property type="entry name" value="urea_amlyse_rel"/>
    <property type="match status" value="1"/>
</dbReference>
<dbReference type="SMART" id="SM00797">
    <property type="entry name" value="AHS2"/>
    <property type="match status" value="1"/>
</dbReference>
<dbReference type="RefSeq" id="WP_094838060.1">
    <property type="nucleotide sequence ID" value="NZ_NEVQ01000013.1"/>
</dbReference>
<evidence type="ECO:0000313" key="6">
    <source>
        <dbReference type="Proteomes" id="UP000216885"/>
    </source>
</evidence>
<sequence>MIEINQAGFYTSVQDLGRKSWRHLGVGLSGAMDPVALSVANLMLGNAIDAAGLEITMGHACVTFHTDTEIALSGATVEATLDGRSLPNWWALSVRAGQQLRLGAVNAGVRSYLAFRGGLAVPSVMGSASTDLKGGYGGMQGRALKNGDMLDLCPMPALTRRNTGFGLPVMQRAPYAHQGDRADQTTPDGETVVPLVHILPAAQWPDLTPAAQQQLVNATWQVSPQSNRVGCRLEGPTLPMQRRHEMRSHGIMPGVVQLPPAGLPIVQLCDGNTSGGYPVIATVIEADLHMFAQLRPGTPVRFALCDIAYAAAITTRHQKFLDDIALRCELTRRRFH</sequence>
<dbReference type="Proteomes" id="UP000216885">
    <property type="component" value="Unassembled WGS sequence"/>
</dbReference>
<dbReference type="AlphaFoldDB" id="A0A261U466"/>
<reference evidence="5 6" key="1">
    <citation type="submission" date="2017-05" db="EMBL/GenBank/DDBJ databases">
        <title>Complete and WGS of Bordetella genogroups.</title>
        <authorList>
            <person name="Spilker T."/>
            <person name="LiPuma J."/>
        </authorList>
    </citation>
    <scope>NUCLEOTIDE SEQUENCE [LARGE SCALE GENOMIC DNA]</scope>
    <source>
        <strain evidence="5 6">AU9919</strain>
    </source>
</reference>
<evidence type="ECO:0000256" key="3">
    <source>
        <dbReference type="ARBA" id="ARBA00022840"/>
    </source>
</evidence>
<dbReference type="PANTHER" id="PTHR43309:SF3">
    <property type="entry name" value="5-OXOPROLINASE SUBUNIT C"/>
    <property type="match status" value="1"/>
</dbReference>
<dbReference type="InterPro" id="IPR029000">
    <property type="entry name" value="Cyclophilin-like_dom_sf"/>
</dbReference>
<accession>A0A261U466</accession>
<name>A0A261U466_9BORD</name>
<dbReference type="Pfam" id="PF02626">
    <property type="entry name" value="CT_A_B"/>
    <property type="match status" value="1"/>
</dbReference>
<dbReference type="PANTHER" id="PTHR43309">
    <property type="entry name" value="5-OXOPROLINASE SUBUNIT C"/>
    <property type="match status" value="1"/>
</dbReference>
<dbReference type="SUPFAM" id="SSF50891">
    <property type="entry name" value="Cyclophilin-like"/>
    <property type="match status" value="1"/>
</dbReference>
<dbReference type="GO" id="GO:0005524">
    <property type="term" value="F:ATP binding"/>
    <property type="evidence" value="ECO:0007669"/>
    <property type="project" value="UniProtKB-KW"/>
</dbReference>
<protein>
    <recommendedName>
        <fullName evidence="4">Carboxyltransferase domain-containing protein</fullName>
    </recommendedName>
</protein>
<feature type="domain" description="Carboxyltransferase" evidence="4">
    <location>
        <begin position="23"/>
        <end position="320"/>
    </location>
</feature>
<proteinExistence type="predicted"/>
<gene>
    <name evidence="5" type="ORF">CAL20_13000</name>
</gene>
<dbReference type="EMBL" id="NEVQ01000013">
    <property type="protein sequence ID" value="OZI56351.1"/>
    <property type="molecule type" value="Genomic_DNA"/>
</dbReference>
<dbReference type="InterPro" id="IPR052708">
    <property type="entry name" value="PxpC"/>
</dbReference>
<keyword evidence="1" id="KW-0547">Nucleotide-binding</keyword>
<comment type="caution">
    <text evidence="5">The sequence shown here is derived from an EMBL/GenBank/DDBJ whole genome shotgun (WGS) entry which is preliminary data.</text>
</comment>
<dbReference type="GO" id="GO:0016787">
    <property type="term" value="F:hydrolase activity"/>
    <property type="evidence" value="ECO:0007669"/>
    <property type="project" value="UniProtKB-KW"/>
</dbReference>
<organism evidence="5 6">
    <name type="scientific">Bordetella genomosp. 4</name>
    <dbReference type="NCBI Taxonomy" id="463044"/>
    <lineage>
        <taxon>Bacteria</taxon>
        <taxon>Pseudomonadati</taxon>
        <taxon>Pseudomonadota</taxon>
        <taxon>Betaproteobacteria</taxon>
        <taxon>Burkholderiales</taxon>
        <taxon>Alcaligenaceae</taxon>
        <taxon>Bordetella</taxon>
    </lineage>
</organism>
<keyword evidence="6" id="KW-1185">Reference proteome</keyword>
<keyword evidence="2" id="KW-0378">Hydrolase</keyword>
<dbReference type="Gene3D" id="2.40.100.10">
    <property type="entry name" value="Cyclophilin-like"/>
    <property type="match status" value="1"/>
</dbReference>
<evidence type="ECO:0000256" key="2">
    <source>
        <dbReference type="ARBA" id="ARBA00022801"/>
    </source>
</evidence>
<keyword evidence="3" id="KW-0067">ATP-binding</keyword>
<evidence type="ECO:0000313" key="5">
    <source>
        <dbReference type="EMBL" id="OZI56351.1"/>
    </source>
</evidence>
<evidence type="ECO:0000256" key="1">
    <source>
        <dbReference type="ARBA" id="ARBA00022741"/>
    </source>
</evidence>
<evidence type="ECO:0000259" key="4">
    <source>
        <dbReference type="SMART" id="SM00797"/>
    </source>
</evidence>
<dbReference type="InterPro" id="IPR003778">
    <property type="entry name" value="CT_A_B"/>
</dbReference>